<dbReference type="GO" id="GO:0003700">
    <property type="term" value="F:DNA-binding transcription factor activity"/>
    <property type="evidence" value="ECO:0007669"/>
    <property type="project" value="InterPro"/>
</dbReference>
<evidence type="ECO:0000256" key="1">
    <source>
        <dbReference type="ARBA" id="ARBA00023015"/>
    </source>
</evidence>
<keyword evidence="2" id="KW-0238">DNA-binding</keyword>
<evidence type="ECO:0000256" key="3">
    <source>
        <dbReference type="ARBA" id="ARBA00023163"/>
    </source>
</evidence>
<dbReference type="Pfam" id="PF01022">
    <property type="entry name" value="HTH_5"/>
    <property type="match status" value="1"/>
</dbReference>
<reference evidence="5 6" key="1">
    <citation type="submission" date="2019-08" db="EMBL/GenBank/DDBJ databases">
        <authorList>
            <person name="Peeters C."/>
        </authorList>
    </citation>
    <scope>NUCLEOTIDE SEQUENCE [LARGE SCALE GENOMIC DNA]</scope>
    <source>
        <strain evidence="5 6">LMG 30175</strain>
    </source>
</reference>
<dbReference type="CDD" id="cd00090">
    <property type="entry name" value="HTH_ARSR"/>
    <property type="match status" value="1"/>
</dbReference>
<feature type="domain" description="HTH arsR-type" evidence="4">
    <location>
        <begin position="4"/>
        <end position="97"/>
    </location>
</feature>
<dbReference type="PRINTS" id="PR00778">
    <property type="entry name" value="HTHARSR"/>
</dbReference>
<dbReference type="PANTHER" id="PTHR43132">
    <property type="entry name" value="ARSENICAL RESISTANCE OPERON REPRESSOR ARSR-RELATED"/>
    <property type="match status" value="1"/>
</dbReference>
<dbReference type="Gene3D" id="1.10.10.10">
    <property type="entry name" value="Winged helix-like DNA-binding domain superfamily/Winged helix DNA-binding domain"/>
    <property type="match status" value="1"/>
</dbReference>
<keyword evidence="6" id="KW-1185">Reference proteome</keyword>
<keyword evidence="1" id="KW-0805">Transcription regulation</keyword>
<keyword evidence="3" id="KW-0804">Transcription</keyword>
<dbReference type="AlphaFoldDB" id="A0A5E4Y633"/>
<dbReference type="EMBL" id="CABPRZ010000022">
    <property type="protein sequence ID" value="VVE44141.1"/>
    <property type="molecule type" value="Genomic_DNA"/>
</dbReference>
<dbReference type="RefSeq" id="WP_150699009.1">
    <property type="nucleotide sequence ID" value="NZ_CABPRZ010000022.1"/>
</dbReference>
<dbReference type="InterPro" id="IPR001845">
    <property type="entry name" value="HTH_ArsR_DNA-bd_dom"/>
</dbReference>
<evidence type="ECO:0000313" key="5">
    <source>
        <dbReference type="EMBL" id="VVE44141.1"/>
    </source>
</evidence>
<name>A0A5E4Y633_9BURK</name>
<dbReference type="InterPro" id="IPR036388">
    <property type="entry name" value="WH-like_DNA-bd_sf"/>
</dbReference>
<dbReference type="InterPro" id="IPR051011">
    <property type="entry name" value="Metal_resp_trans_reg"/>
</dbReference>
<protein>
    <submittedName>
        <fullName evidence="5">Transcriptional regulator</fullName>
    </submittedName>
</protein>
<evidence type="ECO:0000259" key="4">
    <source>
        <dbReference type="PROSITE" id="PS50987"/>
    </source>
</evidence>
<dbReference type="NCBIfam" id="NF033788">
    <property type="entry name" value="HTH_metalloreg"/>
    <property type="match status" value="1"/>
</dbReference>
<dbReference type="Proteomes" id="UP000414233">
    <property type="component" value="Unassembled WGS sequence"/>
</dbReference>
<dbReference type="OrthoDB" id="5296924at2"/>
<evidence type="ECO:0000256" key="2">
    <source>
        <dbReference type="ARBA" id="ARBA00023125"/>
    </source>
</evidence>
<dbReference type="SUPFAM" id="SSF46785">
    <property type="entry name" value="Winged helix' DNA-binding domain"/>
    <property type="match status" value="1"/>
</dbReference>
<dbReference type="PROSITE" id="PS50987">
    <property type="entry name" value="HTH_ARSR_2"/>
    <property type="match status" value="1"/>
</dbReference>
<dbReference type="InterPro" id="IPR011991">
    <property type="entry name" value="ArsR-like_HTH"/>
</dbReference>
<dbReference type="SMART" id="SM00418">
    <property type="entry name" value="HTH_ARSR"/>
    <property type="match status" value="1"/>
</dbReference>
<organism evidence="5 6">
    <name type="scientific">Pandoraea terrae</name>
    <dbReference type="NCBI Taxonomy" id="1537710"/>
    <lineage>
        <taxon>Bacteria</taxon>
        <taxon>Pseudomonadati</taxon>
        <taxon>Pseudomonadota</taxon>
        <taxon>Betaproteobacteria</taxon>
        <taxon>Burkholderiales</taxon>
        <taxon>Burkholderiaceae</taxon>
        <taxon>Pandoraea</taxon>
    </lineage>
</organism>
<evidence type="ECO:0000313" key="6">
    <source>
        <dbReference type="Proteomes" id="UP000414233"/>
    </source>
</evidence>
<sequence length="117" mass="12869">MEELDRVFEKVSHYFSLLSEPSRLRILHALCGGERSVGEVVTAVGSSQTNVSRHLNAMYLAGVLARRKEGNQVYYTIADSGVVEICRAVCVQVAGRIEEEALPSKAVDGFMPRQNEA</sequence>
<proteinExistence type="predicted"/>
<gene>
    <name evidence="5" type="ORF">PTE30175_04211</name>
</gene>
<accession>A0A5E4Y633</accession>
<dbReference type="PANTHER" id="PTHR43132:SF9">
    <property type="entry name" value="ARSR FAMILY TRANSCRIPTIONAL REGULATORY PROTEIN"/>
    <property type="match status" value="1"/>
</dbReference>
<dbReference type="InterPro" id="IPR036390">
    <property type="entry name" value="WH_DNA-bd_sf"/>
</dbReference>
<dbReference type="GO" id="GO:0003677">
    <property type="term" value="F:DNA binding"/>
    <property type="evidence" value="ECO:0007669"/>
    <property type="project" value="UniProtKB-KW"/>
</dbReference>